<organism evidence="2 3">
    <name type="scientific">Modicisalibacter muralis</name>
    <dbReference type="NCBI Taxonomy" id="119000"/>
    <lineage>
        <taxon>Bacteria</taxon>
        <taxon>Pseudomonadati</taxon>
        <taxon>Pseudomonadota</taxon>
        <taxon>Gammaproteobacteria</taxon>
        <taxon>Oceanospirillales</taxon>
        <taxon>Halomonadaceae</taxon>
        <taxon>Modicisalibacter</taxon>
    </lineage>
</organism>
<dbReference type="Gene3D" id="2.40.320.10">
    <property type="entry name" value="Hypothetical Protein Pfu-838710-001"/>
    <property type="match status" value="1"/>
</dbReference>
<feature type="domain" description="CYTH" evidence="1">
    <location>
        <begin position="2"/>
        <end position="203"/>
    </location>
</feature>
<evidence type="ECO:0000313" key="2">
    <source>
        <dbReference type="EMBL" id="SDL38497.1"/>
    </source>
</evidence>
<dbReference type="SMART" id="SM01118">
    <property type="entry name" value="CYTH"/>
    <property type="match status" value="1"/>
</dbReference>
<sequence length="297" mass="32701">MPSEVELKLALGNDGPALLREHPLLQSLSSTRITLANTYYDTPDDALEKARIALRIRHTPTQVLQTLKTAGHTGAGLSTRGEWEWPIDGSLDIAGLIDLPPMQSLDSTVLEALEPRFSTHFERRIWLIERNDAHIELALDQGEIRSGSRPVAIDELELELKPDGCSDDPATLWQLAAELAEHVPLRPANASKAARGVALLRQRWLVDACDERDNQHGDAQARFERAIDALDAWTDSGDKRFLDLAHAAFEALATDASQGTAIRRHAHALGVSLARPDWLTASFGRHSLALHRALQNA</sequence>
<dbReference type="PANTHER" id="PTHR39569">
    <property type="entry name" value="INORGANIC TRIPHOSPHATASE"/>
    <property type="match status" value="1"/>
</dbReference>
<protein>
    <submittedName>
        <fullName evidence="2">CYTH domain-containing protein</fullName>
    </submittedName>
</protein>
<dbReference type="GO" id="GO:0046872">
    <property type="term" value="F:metal ion binding"/>
    <property type="evidence" value="ECO:0007669"/>
    <property type="project" value="TreeGrafter"/>
</dbReference>
<accession>A0A1G9JLQ7</accession>
<evidence type="ECO:0000313" key="3">
    <source>
        <dbReference type="Proteomes" id="UP000198654"/>
    </source>
</evidence>
<dbReference type="InterPro" id="IPR033469">
    <property type="entry name" value="CYTH-like_dom_sf"/>
</dbReference>
<evidence type="ECO:0000259" key="1">
    <source>
        <dbReference type="PROSITE" id="PS51707"/>
    </source>
</evidence>
<dbReference type="InterPro" id="IPR023577">
    <property type="entry name" value="CYTH_domain"/>
</dbReference>
<dbReference type="OrthoDB" id="3034217at2"/>
<dbReference type="InterPro" id="IPR039013">
    <property type="entry name" value="YgiF"/>
</dbReference>
<dbReference type="GO" id="GO:0050355">
    <property type="term" value="F:inorganic triphosphate phosphatase activity"/>
    <property type="evidence" value="ECO:0007669"/>
    <property type="project" value="InterPro"/>
</dbReference>
<dbReference type="CDD" id="cd07756">
    <property type="entry name" value="CYTH-like_Pase_CHAD"/>
    <property type="match status" value="1"/>
</dbReference>
<dbReference type="Pfam" id="PF01928">
    <property type="entry name" value="CYTH"/>
    <property type="match status" value="1"/>
</dbReference>
<name>A0A1G9JLQ7_9GAMM</name>
<dbReference type="PANTHER" id="PTHR39569:SF1">
    <property type="entry name" value="INORGANIC TRIPHOSPHATASE"/>
    <property type="match status" value="1"/>
</dbReference>
<keyword evidence="3" id="KW-1185">Reference proteome</keyword>
<dbReference type="SUPFAM" id="SSF55154">
    <property type="entry name" value="CYTH-like phosphatases"/>
    <property type="match status" value="1"/>
</dbReference>
<dbReference type="EMBL" id="FNGI01000003">
    <property type="protein sequence ID" value="SDL38497.1"/>
    <property type="molecule type" value="Genomic_DNA"/>
</dbReference>
<dbReference type="Proteomes" id="UP000198654">
    <property type="component" value="Unassembled WGS sequence"/>
</dbReference>
<dbReference type="STRING" id="119000.SAMN05661010_01525"/>
<gene>
    <name evidence="2" type="ORF">SAMN05661010_01525</name>
</gene>
<dbReference type="AlphaFoldDB" id="A0A1G9JLQ7"/>
<dbReference type="RefSeq" id="WP_089727179.1">
    <property type="nucleotide sequence ID" value="NZ_FNGI01000003.1"/>
</dbReference>
<reference evidence="2 3" key="1">
    <citation type="submission" date="2016-10" db="EMBL/GenBank/DDBJ databases">
        <authorList>
            <person name="de Groot N.N."/>
        </authorList>
    </citation>
    <scope>NUCLEOTIDE SEQUENCE [LARGE SCALE GENOMIC DNA]</scope>
    <source>
        <strain evidence="2 3">DSM 14789</strain>
    </source>
</reference>
<dbReference type="PROSITE" id="PS51707">
    <property type="entry name" value="CYTH"/>
    <property type="match status" value="1"/>
</dbReference>
<proteinExistence type="predicted"/>